<keyword evidence="7" id="KW-0833">Ubl conjugation pathway</keyword>
<protein>
    <recommendedName>
        <fullName evidence="13">SP-RING-type domain-containing protein</fullName>
    </recommendedName>
</protein>
<dbReference type="GO" id="GO:0061665">
    <property type="term" value="F:SUMO ligase activity"/>
    <property type="evidence" value="ECO:0007669"/>
    <property type="project" value="TreeGrafter"/>
</dbReference>
<feature type="region of interest" description="Disordered" evidence="12">
    <location>
        <begin position="364"/>
        <end position="405"/>
    </location>
</feature>
<dbReference type="EMBL" id="CDHN01000003">
    <property type="protein sequence ID" value="CEJ91045.1"/>
    <property type="molecule type" value="Genomic_DNA"/>
</dbReference>
<dbReference type="STRING" id="1531966.A0A0A1TJY6"/>
<feature type="compositionally biased region" description="Low complexity" evidence="12">
    <location>
        <begin position="165"/>
        <end position="178"/>
    </location>
</feature>
<feature type="compositionally biased region" description="Acidic residues" evidence="12">
    <location>
        <begin position="369"/>
        <end position="378"/>
    </location>
</feature>
<evidence type="ECO:0000256" key="10">
    <source>
        <dbReference type="PROSITE-ProRule" id="PRU00452"/>
    </source>
</evidence>
<feature type="region of interest" description="Disordered" evidence="12">
    <location>
        <begin position="1"/>
        <end position="35"/>
    </location>
</feature>
<evidence type="ECO:0000313" key="14">
    <source>
        <dbReference type="EMBL" id="CEJ91045.1"/>
    </source>
</evidence>
<dbReference type="Pfam" id="PF11789">
    <property type="entry name" value="zf-Nse"/>
    <property type="match status" value="1"/>
</dbReference>
<dbReference type="PANTHER" id="PTHR21330">
    <property type="entry name" value="E3 SUMO-PROTEIN LIGASE NSE2"/>
    <property type="match status" value="1"/>
</dbReference>
<dbReference type="GO" id="GO:0005634">
    <property type="term" value="C:nucleus"/>
    <property type="evidence" value="ECO:0007669"/>
    <property type="project" value="UniProtKB-SubCell"/>
</dbReference>
<sequence>MSRRHTSRAQSSVADSSPVPGRSTTAANFPAYEPPSCHLNDAARSALRTMPNSRDTTAYAGCIKDSMALLGTSISDMHERFRLQRERLENLQRRREEKGIAEKSADEERLETHLEEFSAEINEYTMQTESSFRDLIDCRAELEDQDKALEDIYSAASLQATEQISQRTRSSRQQAGVLPEDDDEDEVTTPTVPATSKRDEFRKLRADKRTEFESMAVYQRYALDNDYAGFKKMWHDGTQGEDGPPLADPSRWFGPDGQPVLARVAMHDDLPDAADGSDDEIAVAREVISLNCPLSLRRFELPYSNRKCKHTFEKSALLSYLPLRGQVQCPQTGCAQTFTRAKFDEDFYLDQAILRRIERSAQASRTIDDMDDMEDDVLESSNLEGDSELAIQSQRSLRREPKDER</sequence>
<dbReference type="GO" id="GO:0008270">
    <property type="term" value="F:zinc ion binding"/>
    <property type="evidence" value="ECO:0007669"/>
    <property type="project" value="UniProtKB-KW"/>
</dbReference>
<evidence type="ECO:0000256" key="2">
    <source>
        <dbReference type="ARBA" id="ARBA00004718"/>
    </source>
</evidence>
<feature type="domain" description="SP-RING-type" evidence="13">
    <location>
        <begin position="277"/>
        <end position="362"/>
    </location>
</feature>
<feature type="region of interest" description="Disordered" evidence="12">
    <location>
        <begin position="160"/>
        <end position="194"/>
    </location>
</feature>
<evidence type="ECO:0000256" key="6">
    <source>
        <dbReference type="ARBA" id="ARBA00022771"/>
    </source>
</evidence>
<dbReference type="AlphaFoldDB" id="A0A0A1TJY6"/>
<evidence type="ECO:0000256" key="7">
    <source>
        <dbReference type="ARBA" id="ARBA00022786"/>
    </source>
</evidence>
<comment type="similarity">
    <text evidence="3">Belongs to the NSE2 family.</text>
</comment>
<dbReference type="GO" id="GO:0000724">
    <property type="term" value="P:double-strand break repair via homologous recombination"/>
    <property type="evidence" value="ECO:0007669"/>
    <property type="project" value="InterPro"/>
</dbReference>
<evidence type="ECO:0000256" key="1">
    <source>
        <dbReference type="ARBA" id="ARBA00004123"/>
    </source>
</evidence>
<dbReference type="Gene3D" id="3.30.40.10">
    <property type="entry name" value="Zinc/RING finger domain, C3HC4 (zinc finger)"/>
    <property type="match status" value="1"/>
</dbReference>
<keyword evidence="4" id="KW-0808">Transferase</keyword>
<evidence type="ECO:0000313" key="15">
    <source>
        <dbReference type="Proteomes" id="UP000039046"/>
    </source>
</evidence>
<evidence type="ECO:0000256" key="11">
    <source>
        <dbReference type="SAM" id="Coils"/>
    </source>
</evidence>
<dbReference type="HOGENOM" id="CLU_028753_0_0_1"/>
<feature type="compositionally biased region" description="Polar residues" evidence="12">
    <location>
        <begin position="379"/>
        <end position="395"/>
    </location>
</feature>
<keyword evidence="9" id="KW-0539">Nucleus</keyword>
<dbReference type="SUPFAM" id="SSF57850">
    <property type="entry name" value="RING/U-box"/>
    <property type="match status" value="1"/>
</dbReference>
<keyword evidence="5" id="KW-0479">Metal-binding</keyword>
<evidence type="ECO:0000259" key="13">
    <source>
        <dbReference type="PROSITE" id="PS51044"/>
    </source>
</evidence>
<comment type="subcellular location">
    <subcellularLocation>
        <location evidence="1">Nucleus</location>
    </subcellularLocation>
</comment>
<evidence type="ECO:0000256" key="3">
    <source>
        <dbReference type="ARBA" id="ARBA00008212"/>
    </source>
</evidence>
<dbReference type="GO" id="GO:0030915">
    <property type="term" value="C:Smc5-Smc6 complex"/>
    <property type="evidence" value="ECO:0007669"/>
    <property type="project" value="InterPro"/>
</dbReference>
<keyword evidence="8" id="KW-0862">Zinc</keyword>
<evidence type="ECO:0000256" key="12">
    <source>
        <dbReference type="SAM" id="MobiDB-lite"/>
    </source>
</evidence>
<accession>A0A0A1TJY6</accession>
<comment type="pathway">
    <text evidence="2">Protein modification; protein sumoylation.</text>
</comment>
<keyword evidence="15" id="KW-1185">Reference proteome</keyword>
<keyword evidence="11" id="KW-0175">Coiled coil</keyword>
<gene>
    <name evidence="14" type="ORF">VHEMI06784</name>
</gene>
<evidence type="ECO:0000256" key="5">
    <source>
        <dbReference type="ARBA" id="ARBA00022723"/>
    </source>
</evidence>
<evidence type="ECO:0000256" key="8">
    <source>
        <dbReference type="ARBA" id="ARBA00022833"/>
    </source>
</evidence>
<dbReference type="PROSITE" id="PS51044">
    <property type="entry name" value="ZF_SP_RING"/>
    <property type="match status" value="1"/>
</dbReference>
<evidence type="ECO:0000256" key="9">
    <source>
        <dbReference type="ARBA" id="ARBA00023242"/>
    </source>
</evidence>
<organism evidence="14 15">
    <name type="scientific">[Torrubiella] hemipterigena</name>
    <dbReference type="NCBI Taxonomy" id="1531966"/>
    <lineage>
        <taxon>Eukaryota</taxon>
        <taxon>Fungi</taxon>
        <taxon>Dikarya</taxon>
        <taxon>Ascomycota</taxon>
        <taxon>Pezizomycotina</taxon>
        <taxon>Sordariomycetes</taxon>
        <taxon>Hypocreomycetidae</taxon>
        <taxon>Hypocreales</taxon>
        <taxon>Clavicipitaceae</taxon>
        <taxon>Clavicipitaceae incertae sedis</taxon>
        <taxon>'Torrubiella' clade</taxon>
    </lineage>
</organism>
<dbReference type="CDD" id="cd16651">
    <property type="entry name" value="SPL-RING_NSE2"/>
    <property type="match status" value="1"/>
</dbReference>
<reference evidence="14 15" key="1">
    <citation type="journal article" date="2015" name="Genome Announc.">
        <title>Draft Genome Sequence and Gene Annotation of the Entomopathogenic Fungus Verticillium hemipterigenum.</title>
        <authorList>
            <person name="Horn F."/>
            <person name="Habel A."/>
            <person name="Scharf D.H."/>
            <person name="Dworschak J."/>
            <person name="Brakhage A.A."/>
            <person name="Guthke R."/>
            <person name="Hertweck C."/>
            <person name="Linde J."/>
        </authorList>
    </citation>
    <scope>NUCLEOTIDE SEQUENCE [LARGE SCALE GENOMIC DNA]</scope>
</reference>
<feature type="coiled-coil region" evidence="11">
    <location>
        <begin position="74"/>
        <end position="127"/>
    </location>
</feature>
<keyword evidence="6 10" id="KW-0863">Zinc-finger</keyword>
<dbReference type="InterPro" id="IPR004181">
    <property type="entry name" value="Znf_MIZ"/>
</dbReference>
<dbReference type="GO" id="GO:0016925">
    <property type="term" value="P:protein sumoylation"/>
    <property type="evidence" value="ECO:0007669"/>
    <property type="project" value="UniProtKB-UniPathway"/>
</dbReference>
<evidence type="ECO:0000256" key="4">
    <source>
        <dbReference type="ARBA" id="ARBA00022679"/>
    </source>
</evidence>
<dbReference type="InterPro" id="IPR013083">
    <property type="entry name" value="Znf_RING/FYVE/PHD"/>
</dbReference>
<dbReference type="InterPro" id="IPR026846">
    <property type="entry name" value="Nse2(Mms21)"/>
</dbReference>
<dbReference type="Proteomes" id="UP000039046">
    <property type="component" value="Unassembled WGS sequence"/>
</dbReference>
<proteinExistence type="inferred from homology"/>
<dbReference type="PANTHER" id="PTHR21330:SF1">
    <property type="entry name" value="E3 SUMO-PROTEIN LIGASE NSE2"/>
    <property type="match status" value="1"/>
</dbReference>
<dbReference type="UniPathway" id="UPA00886"/>
<name>A0A0A1TJY6_9HYPO</name>